<feature type="compositionally biased region" description="Polar residues" evidence="1">
    <location>
        <begin position="197"/>
        <end position="206"/>
    </location>
</feature>
<evidence type="ECO:0000313" key="4">
    <source>
        <dbReference type="Proteomes" id="UP000887568"/>
    </source>
</evidence>
<keyword evidence="2" id="KW-0812">Transmembrane</keyword>
<evidence type="ECO:0000256" key="1">
    <source>
        <dbReference type="SAM" id="MobiDB-lite"/>
    </source>
</evidence>
<feature type="transmembrane region" description="Helical" evidence="2">
    <location>
        <begin position="57"/>
        <end position="78"/>
    </location>
</feature>
<keyword evidence="2" id="KW-0472">Membrane</keyword>
<proteinExistence type="predicted"/>
<dbReference type="EnsemblMetazoa" id="XM_038207737.1">
    <property type="protein sequence ID" value="XP_038063665.1"/>
    <property type="gene ID" value="LOC119734306"/>
</dbReference>
<reference evidence="3" key="1">
    <citation type="submission" date="2022-11" db="UniProtKB">
        <authorList>
            <consortium name="EnsemblMetazoa"/>
        </authorList>
    </citation>
    <scope>IDENTIFICATION</scope>
</reference>
<feature type="region of interest" description="Disordered" evidence="1">
    <location>
        <begin position="108"/>
        <end position="206"/>
    </location>
</feature>
<dbReference type="RefSeq" id="XP_038063665.1">
    <property type="nucleotide sequence ID" value="XM_038207737.1"/>
</dbReference>
<name>A0A914AI29_PATMI</name>
<keyword evidence="4" id="KW-1185">Reference proteome</keyword>
<feature type="compositionally biased region" description="Basic and acidic residues" evidence="1">
    <location>
        <begin position="183"/>
        <end position="194"/>
    </location>
</feature>
<dbReference type="GeneID" id="119734306"/>
<evidence type="ECO:0000313" key="3">
    <source>
        <dbReference type="EnsemblMetazoa" id="XP_038063665.1"/>
    </source>
</evidence>
<sequence>MMTVEDGWSKCDVLCGIGYQSRRTAEQEESTEIRRCLGIDCDNPEQLEASIACSHGGATLLILGILLGMVLVLAAYGFKIHLLPRINPRSDKTKGGGDEEEHLYEEIDEIQSKKTKASNRYVTMTSKPKKEKKQSNKKQEETDDESEDGYLEPDEINQPGSEELEIEKLREAPPPPGKTSNSKIDKGAPSHNEYEIPTQNDYLEIE</sequence>
<feature type="compositionally biased region" description="Acidic residues" evidence="1">
    <location>
        <begin position="141"/>
        <end position="155"/>
    </location>
</feature>
<evidence type="ECO:0000256" key="2">
    <source>
        <dbReference type="SAM" id="Phobius"/>
    </source>
</evidence>
<protein>
    <submittedName>
        <fullName evidence="3">Uncharacterized protein</fullName>
    </submittedName>
</protein>
<accession>A0A914AI29</accession>
<dbReference type="AlphaFoldDB" id="A0A914AI29"/>
<dbReference type="Proteomes" id="UP000887568">
    <property type="component" value="Unplaced"/>
</dbReference>
<keyword evidence="2" id="KW-1133">Transmembrane helix</keyword>
<organism evidence="3 4">
    <name type="scientific">Patiria miniata</name>
    <name type="common">Bat star</name>
    <name type="synonym">Asterina miniata</name>
    <dbReference type="NCBI Taxonomy" id="46514"/>
    <lineage>
        <taxon>Eukaryota</taxon>
        <taxon>Metazoa</taxon>
        <taxon>Echinodermata</taxon>
        <taxon>Eleutherozoa</taxon>
        <taxon>Asterozoa</taxon>
        <taxon>Asteroidea</taxon>
        <taxon>Valvatacea</taxon>
        <taxon>Valvatida</taxon>
        <taxon>Asterinidae</taxon>
        <taxon>Patiria</taxon>
    </lineage>
</organism>